<dbReference type="Proteomes" id="UP000623467">
    <property type="component" value="Unassembled WGS sequence"/>
</dbReference>
<sequence>MSSACITSATATSTTVFTTDVVTTSFSTSVSTGPPTTTTITSDDCVLASISDLPCLSTPTVFTSTIAGNVTTVSVPITTTVVSTETQIVTLFGSSCPIDTTVASSSSIVSSSSSSSSPSQITRGSSLSASLSTPPPVTFESSVPVTLGNGQVSVVEQTFTSQPPASTVYVPLSTSGLVAQTNDDHSSQIGPIVGGVLGGFFGLISLVLILWYLVKRRRRWDDIFDKEDSSYSPGRRPTKRWSLDADMDPKPYQYGLVGQTSSPSLPSLGISSALESPPHTSGVSPSSQLPRTNTHNLPPLLTPTSASTPGLSATTLSSRPSTAGSMLPSSGTHKPTSSDGSSTHISPAVPSQWGHHSPSPSTDQAYLDHPERSGSPTSMREWEPQRRLQLVNLGDDESITSPITPSASALNGGKAQRGHGRINSSLSGILVDTAP</sequence>
<gene>
    <name evidence="3" type="ORF">MSAN_01054900</name>
</gene>
<keyword evidence="2" id="KW-1133">Transmembrane helix</keyword>
<reference evidence="3" key="1">
    <citation type="submission" date="2020-05" db="EMBL/GenBank/DDBJ databases">
        <title>Mycena genomes resolve the evolution of fungal bioluminescence.</title>
        <authorList>
            <person name="Tsai I.J."/>
        </authorList>
    </citation>
    <scope>NUCLEOTIDE SEQUENCE</scope>
    <source>
        <strain evidence="3">160909Yilan</strain>
    </source>
</reference>
<feature type="compositionally biased region" description="Low complexity" evidence="1">
    <location>
        <begin position="109"/>
        <end position="132"/>
    </location>
</feature>
<feature type="region of interest" description="Disordered" evidence="1">
    <location>
        <begin position="265"/>
        <end position="421"/>
    </location>
</feature>
<dbReference type="OrthoDB" id="3263215at2759"/>
<keyword evidence="4" id="KW-1185">Reference proteome</keyword>
<feature type="compositionally biased region" description="Polar residues" evidence="1">
    <location>
        <begin position="399"/>
        <end position="409"/>
    </location>
</feature>
<dbReference type="AlphaFoldDB" id="A0A8H6YU77"/>
<feature type="compositionally biased region" description="Polar residues" evidence="1">
    <location>
        <begin position="278"/>
        <end position="296"/>
    </location>
</feature>
<name>A0A8H6YU77_9AGAR</name>
<organism evidence="3 4">
    <name type="scientific">Mycena sanguinolenta</name>
    <dbReference type="NCBI Taxonomy" id="230812"/>
    <lineage>
        <taxon>Eukaryota</taxon>
        <taxon>Fungi</taxon>
        <taxon>Dikarya</taxon>
        <taxon>Basidiomycota</taxon>
        <taxon>Agaricomycotina</taxon>
        <taxon>Agaricomycetes</taxon>
        <taxon>Agaricomycetidae</taxon>
        <taxon>Agaricales</taxon>
        <taxon>Marasmiineae</taxon>
        <taxon>Mycenaceae</taxon>
        <taxon>Mycena</taxon>
    </lineage>
</organism>
<evidence type="ECO:0000256" key="1">
    <source>
        <dbReference type="SAM" id="MobiDB-lite"/>
    </source>
</evidence>
<feature type="region of interest" description="Disordered" evidence="1">
    <location>
        <begin position="109"/>
        <end position="135"/>
    </location>
</feature>
<feature type="region of interest" description="Disordered" evidence="1">
    <location>
        <begin position="225"/>
        <end position="246"/>
    </location>
</feature>
<protein>
    <submittedName>
        <fullName evidence="3">Uncharacterized protein</fullName>
    </submittedName>
</protein>
<feature type="transmembrane region" description="Helical" evidence="2">
    <location>
        <begin position="192"/>
        <end position="214"/>
    </location>
</feature>
<keyword evidence="2" id="KW-0472">Membrane</keyword>
<accession>A0A8H6YU77</accession>
<feature type="compositionally biased region" description="Low complexity" evidence="1">
    <location>
        <begin position="297"/>
        <end position="318"/>
    </location>
</feature>
<proteinExistence type="predicted"/>
<comment type="caution">
    <text evidence="3">The sequence shown here is derived from an EMBL/GenBank/DDBJ whole genome shotgun (WGS) entry which is preliminary data.</text>
</comment>
<evidence type="ECO:0000313" key="4">
    <source>
        <dbReference type="Proteomes" id="UP000623467"/>
    </source>
</evidence>
<feature type="compositionally biased region" description="Polar residues" evidence="1">
    <location>
        <begin position="319"/>
        <end position="345"/>
    </location>
</feature>
<dbReference type="EMBL" id="JACAZH010000007">
    <property type="protein sequence ID" value="KAF7363965.1"/>
    <property type="molecule type" value="Genomic_DNA"/>
</dbReference>
<keyword evidence="2" id="KW-0812">Transmembrane</keyword>
<evidence type="ECO:0000313" key="3">
    <source>
        <dbReference type="EMBL" id="KAF7363965.1"/>
    </source>
</evidence>
<evidence type="ECO:0000256" key="2">
    <source>
        <dbReference type="SAM" id="Phobius"/>
    </source>
</evidence>